<dbReference type="InterPro" id="IPR013216">
    <property type="entry name" value="Methyltransf_11"/>
</dbReference>
<comment type="similarity">
    <text evidence="1">Belongs to the methyltransferase superfamily.</text>
</comment>
<evidence type="ECO:0000256" key="1">
    <source>
        <dbReference type="ARBA" id="ARBA00008361"/>
    </source>
</evidence>
<protein>
    <submittedName>
        <fullName evidence="6">Methyltransferase DDB_G0268948-like</fullName>
    </submittedName>
</protein>
<evidence type="ECO:0000259" key="4">
    <source>
        <dbReference type="Pfam" id="PF08241"/>
    </source>
</evidence>
<organism evidence="5 6">
    <name type="scientific">Saccoglossus kowalevskii</name>
    <name type="common">Acorn worm</name>
    <dbReference type="NCBI Taxonomy" id="10224"/>
    <lineage>
        <taxon>Eukaryota</taxon>
        <taxon>Metazoa</taxon>
        <taxon>Hemichordata</taxon>
        <taxon>Enteropneusta</taxon>
        <taxon>Harrimaniidae</taxon>
        <taxon>Saccoglossus</taxon>
    </lineage>
</organism>
<dbReference type="PANTHER" id="PTHR44942:SF4">
    <property type="entry name" value="METHYLTRANSFERASE TYPE 11 DOMAIN-CONTAINING PROTEIN"/>
    <property type="match status" value="1"/>
</dbReference>
<reference evidence="6" key="1">
    <citation type="submission" date="2025-08" db="UniProtKB">
        <authorList>
            <consortium name="RefSeq"/>
        </authorList>
    </citation>
    <scope>IDENTIFICATION</scope>
    <source>
        <tissue evidence="6">Testes</tissue>
    </source>
</reference>
<dbReference type="Pfam" id="PF08241">
    <property type="entry name" value="Methyltransf_11"/>
    <property type="match status" value="1"/>
</dbReference>
<evidence type="ECO:0000313" key="5">
    <source>
        <dbReference type="Proteomes" id="UP000694865"/>
    </source>
</evidence>
<dbReference type="InterPro" id="IPR051052">
    <property type="entry name" value="Diverse_substrate_MTase"/>
</dbReference>
<evidence type="ECO:0000256" key="3">
    <source>
        <dbReference type="ARBA" id="ARBA00022679"/>
    </source>
</evidence>
<dbReference type="GeneID" id="100368336"/>
<accession>A0ABM0GTW5</accession>
<dbReference type="RefSeq" id="XP_002737262.1">
    <property type="nucleotide sequence ID" value="XM_002737216.2"/>
</dbReference>
<keyword evidence="2" id="KW-0489">Methyltransferase</keyword>
<name>A0ABM0GTW5_SACKO</name>
<dbReference type="Proteomes" id="UP000694865">
    <property type="component" value="Unplaced"/>
</dbReference>
<dbReference type="InterPro" id="IPR029063">
    <property type="entry name" value="SAM-dependent_MTases_sf"/>
</dbReference>
<proteinExistence type="inferred from homology"/>
<gene>
    <name evidence="6" type="primary">LOC100368336</name>
</gene>
<keyword evidence="3" id="KW-0808">Transferase</keyword>
<sequence length="285" mass="32246">MDGSNEILTPDNFFRGPEMSGAYIKLRPDYPPELAQYIIDFLSKTPGPRNFLVDVGCGSGQSTLMMLSYFERLLGVDLSPDQIKCAKQSEFPDNVDFTVGSCGNIPVESGTVDLITAGTAIHWFDLDEFFPEVERVLRPGGCLAIYSYLETDIECDDAEKTQELKRILRKVEDDILENNRPDQWGVSWEVLKSRFKDLRLPFEESQRGTMFSIKKSTSVAKFVQLVKTYSESKEFMRRNSEFAKQTFDQLQKDLMSVVGNGKPPEDACITYILPVFTALARKPLA</sequence>
<evidence type="ECO:0000313" key="6">
    <source>
        <dbReference type="RefSeq" id="XP_002737262.1"/>
    </source>
</evidence>
<evidence type="ECO:0000256" key="2">
    <source>
        <dbReference type="ARBA" id="ARBA00022603"/>
    </source>
</evidence>
<keyword evidence="5" id="KW-1185">Reference proteome</keyword>
<feature type="domain" description="Methyltransferase type 11" evidence="4">
    <location>
        <begin position="53"/>
        <end position="145"/>
    </location>
</feature>
<dbReference type="SUPFAM" id="SSF53335">
    <property type="entry name" value="S-adenosyl-L-methionine-dependent methyltransferases"/>
    <property type="match status" value="1"/>
</dbReference>
<dbReference type="CDD" id="cd02440">
    <property type="entry name" value="AdoMet_MTases"/>
    <property type="match status" value="1"/>
</dbReference>
<dbReference type="PANTHER" id="PTHR44942">
    <property type="entry name" value="METHYLTRANSF_11 DOMAIN-CONTAINING PROTEIN"/>
    <property type="match status" value="1"/>
</dbReference>
<dbReference type="Gene3D" id="3.40.50.150">
    <property type="entry name" value="Vaccinia Virus protein VP39"/>
    <property type="match status" value="1"/>
</dbReference>